<dbReference type="Pfam" id="PF22725">
    <property type="entry name" value="GFO_IDH_MocA_C3"/>
    <property type="match status" value="1"/>
</dbReference>
<evidence type="ECO:0000256" key="1">
    <source>
        <dbReference type="ARBA" id="ARBA00023002"/>
    </source>
</evidence>
<dbReference type="Gene3D" id="3.30.360.10">
    <property type="entry name" value="Dihydrodipicolinate Reductase, domain 2"/>
    <property type="match status" value="1"/>
</dbReference>
<dbReference type="EMBL" id="JADOUA010000001">
    <property type="protein sequence ID" value="MBG6093058.1"/>
    <property type="molecule type" value="Genomic_DNA"/>
</dbReference>
<keyword evidence="5" id="KW-1185">Reference proteome</keyword>
<dbReference type="PANTHER" id="PTHR43818:SF11">
    <property type="entry name" value="BCDNA.GH03377"/>
    <property type="match status" value="1"/>
</dbReference>
<protein>
    <submittedName>
        <fullName evidence="4">Dehydrogenase</fullName>
    </submittedName>
</protein>
<evidence type="ECO:0000259" key="2">
    <source>
        <dbReference type="Pfam" id="PF01408"/>
    </source>
</evidence>
<dbReference type="GO" id="GO:0000166">
    <property type="term" value="F:nucleotide binding"/>
    <property type="evidence" value="ECO:0007669"/>
    <property type="project" value="InterPro"/>
</dbReference>
<evidence type="ECO:0000313" key="4">
    <source>
        <dbReference type="EMBL" id="MBG6093058.1"/>
    </source>
</evidence>
<dbReference type="Gene3D" id="3.40.50.720">
    <property type="entry name" value="NAD(P)-binding Rossmann-like Domain"/>
    <property type="match status" value="1"/>
</dbReference>
<feature type="domain" description="Gfo/Idh/MocA-like oxidoreductase N-terminal" evidence="2">
    <location>
        <begin position="10"/>
        <end position="127"/>
    </location>
</feature>
<dbReference type="InterPro" id="IPR050463">
    <property type="entry name" value="Gfo/Idh/MocA_oxidrdct_glycsds"/>
</dbReference>
<proteinExistence type="predicted"/>
<sequence length="349" mass="36605">MSDAMGAAGVGLVGCGTAGGAHAITVGRHPDARLVACVDADPSRAKELAAEHGGRAVATLGELVACDPRVIVVATGPAEQPALVHDLIDLGFRGGILCEKPLSLSLAEGRELAARAADAGVTLAVNHQRRFGEPFVRALALLREGRVGDLVRMEGFGPKGTLLDWGPHWVDYARLVVGDDPITWVDGLADFQEPQAHAGLSLEGHAMITWRHEGGVRGVLETSGQPLGQPLFRLWGTGGVIEIGCTEPDGEGGWRRGTRLRVLAASAGNGDDPAAGLESPLAPTQWERSLGELITAMREERAPLHDAERALAALEVCLAGYRAALGGGRQRLPLDPAYSLRGLTAARER</sequence>
<dbReference type="Proteomes" id="UP000614047">
    <property type="component" value="Unassembled WGS sequence"/>
</dbReference>
<organism evidence="4 5">
    <name type="scientific">Actinomadura viridis</name>
    <dbReference type="NCBI Taxonomy" id="58110"/>
    <lineage>
        <taxon>Bacteria</taxon>
        <taxon>Bacillati</taxon>
        <taxon>Actinomycetota</taxon>
        <taxon>Actinomycetes</taxon>
        <taxon>Streptosporangiales</taxon>
        <taxon>Thermomonosporaceae</taxon>
        <taxon>Actinomadura</taxon>
    </lineage>
</organism>
<dbReference type="InterPro" id="IPR036291">
    <property type="entry name" value="NAD(P)-bd_dom_sf"/>
</dbReference>
<dbReference type="Pfam" id="PF01408">
    <property type="entry name" value="GFO_IDH_MocA"/>
    <property type="match status" value="1"/>
</dbReference>
<comment type="caution">
    <text evidence="4">The sequence shown here is derived from an EMBL/GenBank/DDBJ whole genome shotgun (WGS) entry which is preliminary data.</text>
</comment>
<gene>
    <name evidence="4" type="ORF">IW256_007171</name>
</gene>
<dbReference type="GO" id="GO:0016491">
    <property type="term" value="F:oxidoreductase activity"/>
    <property type="evidence" value="ECO:0007669"/>
    <property type="project" value="UniProtKB-KW"/>
</dbReference>
<feature type="domain" description="GFO/IDH/MocA-like oxidoreductase" evidence="3">
    <location>
        <begin position="159"/>
        <end position="242"/>
    </location>
</feature>
<dbReference type="InterPro" id="IPR000683">
    <property type="entry name" value="Gfo/Idh/MocA-like_OxRdtase_N"/>
</dbReference>
<name>A0A931DQT8_9ACTN</name>
<keyword evidence="1" id="KW-0560">Oxidoreductase</keyword>
<accession>A0A931DQT8</accession>
<dbReference type="SUPFAM" id="SSF51735">
    <property type="entry name" value="NAD(P)-binding Rossmann-fold domains"/>
    <property type="match status" value="1"/>
</dbReference>
<dbReference type="AlphaFoldDB" id="A0A931DQT8"/>
<evidence type="ECO:0000259" key="3">
    <source>
        <dbReference type="Pfam" id="PF22725"/>
    </source>
</evidence>
<dbReference type="RefSeq" id="WP_197015166.1">
    <property type="nucleotide sequence ID" value="NZ_BAABES010000018.1"/>
</dbReference>
<evidence type="ECO:0000313" key="5">
    <source>
        <dbReference type="Proteomes" id="UP000614047"/>
    </source>
</evidence>
<dbReference type="PANTHER" id="PTHR43818">
    <property type="entry name" value="BCDNA.GH03377"/>
    <property type="match status" value="1"/>
</dbReference>
<dbReference type="SUPFAM" id="SSF55347">
    <property type="entry name" value="Glyceraldehyde-3-phosphate dehydrogenase-like, C-terminal domain"/>
    <property type="match status" value="1"/>
</dbReference>
<reference evidence="4" key="1">
    <citation type="submission" date="2020-11" db="EMBL/GenBank/DDBJ databases">
        <title>Sequencing the genomes of 1000 actinobacteria strains.</title>
        <authorList>
            <person name="Klenk H.-P."/>
        </authorList>
    </citation>
    <scope>NUCLEOTIDE SEQUENCE</scope>
    <source>
        <strain evidence="4">DSM 43175</strain>
    </source>
</reference>
<dbReference type="InterPro" id="IPR055170">
    <property type="entry name" value="GFO_IDH_MocA-like_dom"/>
</dbReference>